<dbReference type="PANTHER" id="PTHR34580:SF1">
    <property type="entry name" value="PROTEIN PAFC"/>
    <property type="match status" value="1"/>
</dbReference>
<dbReference type="EMBL" id="JACJVP010000025">
    <property type="protein sequence ID" value="MBB6672262.1"/>
    <property type="molecule type" value="Genomic_DNA"/>
</dbReference>
<keyword evidence="3" id="KW-1185">Reference proteome</keyword>
<dbReference type="InterPro" id="IPR026881">
    <property type="entry name" value="WYL_dom"/>
</dbReference>
<feature type="domain" description="WYL" evidence="1">
    <location>
        <begin position="137"/>
        <end position="198"/>
    </location>
</feature>
<dbReference type="RefSeq" id="WP_185143725.1">
    <property type="nucleotide sequence ID" value="NZ_JACJVP010000025.1"/>
</dbReference>
<protein>
    <submittedName>
        <fullName evidence="2">WYL domain-containing protein</fullName>
    </submittedName>
</protein>
<reference evidence="2 3" key="1">
    <citation type="submission" date="2020-08" db="EMBL/GenBank/DDBJ databases">
        <title>Cohnella phylogeny.</title>
        <authorList>
            <person name="Dunlap C."/>
        </authorList>
    </citation>
    <scope>NUCLEOTIDE SEQUENCE [LARGE SCALE GENOMIC DNA]</scope>
    <source>
        <strain evidence="2 3">DSM 28246</strain>
    </source>
</reference>
<organism evidence="2 3">
    <name type="scientific">Cohnella nanjingensis</name>
    <dbReference type="NCBI Taxonomy" id="1387779"/>
    <lineage>
        <taxon>Bacteria</taxon>
        <taxon>Bacillati</taxon>
        <taxon>Bacillota</taxon>
        <taxon>Bacilli</taxon>
        <taxon>Bacillales</taxon>
        <taxon>Paenibacillaceae</taxon>
        <taxon>Cohnella</taxon>
    </lineage>
</organism>
<dbReference type="Proteomes" id="UP000547209">
    <property type="component" value="Unassembled WGS sequence"/>
</dbReference>
<dbReference type="Pfam" id="PF13280">
    <property type="entry name" value="WYL"/>
    <property type="match status" value="1"/>
</dbReference>
<dbReference type="InterPro" id="IPR051534">
    <property type="entry name" value="CBASS_pafABC_assoc_protein"/>
</dbReference>
<dbReference type="PROSITE" id="PS52050">
    <property type="entry name" value="WYL"/>
    <property type="match status" value="1"/>
</dbReference>
<name>A0A7X0VFP6_9BACL</name>
<dbReference type="PANTHER" id="PTHR34580">
    <property type="match status" value="1"/>
</dbReference>
<comment type="caution">
    <text evidence="2">The sequence shown here is derived from an EMBL/GenBank/DDBJ whole genome shotgun (WGS) entry which is preliminary data.</text>
</comment>
<evidence type="ECO:0000313" key="3">
    <source>
        <dbReference type="Proteomes" id="UP000547209"/>
    </source>
</evidence>
<dbReference type="AlphaFoldDB" id="A0A7X0VFP6"/>
<proteinExistence type="predicted"/>
<evidence type="ECO:0000259" key="1">
    <source>
        <dbReference type="Pfam" id="PF13280"/>
    </source>
</evidence>
<evidence type="ECO:0000313" key="2">
    <source>
        <dbReference type="EMBL" id="MBB6672262.1"/>
    </source>
</evidence>
<sequence length="220" mass="25733">MSNMHRILWFDEQIRSRRYPNARSLSERFEISVRQAGRDIEYMHNSLLAPMSYNAKERGYEYANQAYILPSVLLSETDIRILSFLIYKYEEAAKSIGYVEGLDRVVQTLKRFVPYQPENSDLPVFHADSALADRKHEVDEAIRQSHKLRIAYADEEEEYEVVVHPFRTYSQANVVYLIALCEQSGEVEYYRLERMTRVVDTGEEYRKKVEGGTPGKDRGS</sequence>
<gene>
    <name evidence="2" type="ORF">H7C19_16395</name>
</gene>
<accession>A0A7X0VFP6</accession>